<dbReference type="Pfam" id="PF06532">
    <property type="entry name" value="NrsF"/>
    <property type="match status" value="1"/>
</dbReference>
<feature type="transmembrane region" description="Helical" evidence="1">
    <location>
        <begin position="23"/>
        <end position="47"/>
    </location>
</feature>
<name>A0A4S3MQ65_9RHOB</name>
<feature type="transmembrane region" description="Helical" evidence="1">
    <location>
        <begin position="121"/>
        <end position="145"/>
    </location>
</feature>
<feature type="transmembrane region" description="Helical" evidence="1">
    <location>
        <begin position="59"/>
        <end position="78"/>
    </location>
</feature>
<sequence length="211" mass="21978">MKTEDLIAALAADTVTDTPPRAILWPALVFAIAAAVLVVWGLLGLRADLVQSLANPMSVMRYVLTGAFGALGVRLALVLARPEGRGSARLWPLVVPAAAALAMLVWAYASTPGEGRQMALVGKTMTTCLVMIPLLSVLPVAAILFSLRRGATTTPALAGFAAGLGGSGFAAMAYALYCTEDSPLFYVTWYGLAIGGVTVATTLIGTRVLRW</sequence>
<evidence type="ECO:0000256" key="1">
    <source>
        <dbReference type="SAM" id="Phobius"/>
    </source>
</evidence>
<gene>
    <name evidence="2" type="ORF">E7811_02745</name>
</gene>
<feature type="transmembrane region" description="Helical" evidence="1">
    <location>
        <begin position="189"/>
        <end position="209"/>
    </location>
</feature>
<keyword evidence="1" id="KW-0812">Transmembrane</keyword>
<feature type="transmembrane region" description="Helical" evidence="1">
    <location>
        <begin position="157"/>
        <end position="177"/>
    </location>
</feature>
<protein>
    <submittedName>
        <fullName evidence="2">DUF1109 family protein</fullName>
    </submittedName>
</protein>
<accession>A0A4S3MQ65</accession>
<proteinExistence type="predicted"/>
<evidence type="ECO:0000313" key="2">
    <source>
        <dbReference type="EMBL" id="THD84670.1"/>
    </source>
</evidence>
<reference evidence="2 3" key="1">
    <citation type="submission" date="2019-04" db="EMBL/GenBank/DDBJ databases">
        <title>Draft genome sequence of Gemmobacter aestuarii sp. nov.</title>
        <authorList>
            <person name="Hameed A."/>
            <person name="Lin S.-Y."/>
            <person name="Shahina M."/>
            <person name="Lai W.-A."/>
            <person name="Young C.-C."/>
        </authorList>
    </citation>
    <scope>NUCLEOTIDE SEQUENCE [LARGE SCALE GENOMIC DNA]</scope>
    <source>
        <strain evidence="2 3">CC-PW-75</strain>
    </source>
</reference>
<evidence type="ECO:0000313" key="3">
    <source>
        <dbReference type="Proteomes" id="UP000309450"/>
    </source>
</evidence>
<dbReference type="AlphaFoldDB" id="A0A4S3MQ65"/>
<dbReference type="RefSeq" id="WP_136393051.1">
    <property type="nucleotide sequence ID" value="NZ_SSND01000001.1"/>
</dbReference>
<keyword evidence="1" id="KW-1133">Transmembrane helix</keyword>
<comment type="caution">
    <text evidence="2">The sequence shown here is derived from an EMBL/GenBank/DDBJ whole genome shotgun (WGS) entry which is preliminary data.</text>
</comment>
<dbReference type="InterPro" id="IPR009495">
    <property type="entry name" value="NrsF"/>
</dbReference>
<dbReference type="Proteomes" id="UP000309450">
    <property type="component" value="Unassembled WGS sequence"/>
</dbReference>
<keyword evidence="1" id="KW-0472">Membrane</keyword>
<keyword evidence="3" id="KW-1185">Reference proteome</keyword>
<dbReference type="OrthoDB" id="7764375at2"/>
<organism evidence="2 3">
    <name type="scientific">Aliigemmobacter aestuarii</name>
    <dbReference type="NCBI Taxonomy" id="1445661"/>
    <lineage>
        <taxon>Bacteria</taxon>
        <taxon>Pseudomonadati</taxon>
        <taxon>Pseudomonadota</taxon>
        <taxon>Alphaproteobacteria</taxon>
        <taxon>Rhodobacterales</taxon>
        <taxon>Paracoccaceae</taxon>
        <taxon>Aliigemmobacter</taxon>
    </lineage>
</organism>
<feature type="transmembrane region" description="Helical" evidence="1">
    <location>
        <begin position="90"/>
        <end position="109"/>
    </location>
</feature>
<dbReference type="EMBL" id="SSND01000001">
    <property type="protein sequence ID" value="THD84670.1"/>
    <property type="molecule type" value="Genomic_DNA"/>
</dbReference>